<dbReference type="PROSITE" id="PS50110">
    <property type="entry name" value="RESPONSE_REGULATORY"/>
    <property type="match status" value="1"/>
</dbReference>
<dbReference type="RefSeq" id="WP_206656400.1">
    <property type="nucleotide sequence ID" value="NZ_CP071182.1"/>
</dbReference>
<dbReference type="FunFam" id="3.40.50.2300:FF:000001">
    <property type="entry name" value="DNA-binding response regulator PhoB"/>
    <property type="match status" value="1"/>
</dbReference>
<evidence type="ECO:0000256" key="6">
    <source>
        <dbReference type="ARBA" id="ARBA00023163"/>
    </source>
</evidence>
<dbReference type="CDD" id="cd17574">
    <property type="entry name" value="REC_OmpR"/>
    <property type="match status" value="1"/>
</dbReference>
<dbReference type="PANTHER" id="PTHR48111:SF4">
    <property type="entry name" value="DNA-BINDING DUAL TRANSCRIPTIONAL REGULATOR OMPR"/>
    <property type="match status" value="1"/>
</dbReference>
<keyword evidence="12" id="KW-1185">Reference proteome</keyword>
<keyword evidence="4" id="KW-0805">Transcription regulation</keyword>
<dbReference type="GO" id="GO:0000156">
    <property type="term" value="F:phosphorelay response regulator activity"/>
    <property type="evidence" value="ECO:0007669"/>
    <property type="project" value="TreeGrafter"/>
</dbReference>
<feature type="domain" description="OmpR/PhoB-type" evidence="10">
    <location>
        <begin position="132"/>
        <end position="231"/>
    </location>
</feature>
<dbReference type="InterPro" id="IPR016032">
    <property type="entry name" value="Sig_transdc_resp-reg_C-effctor"/>
</dbReference>
<keyword evidence="5 8" id="KW-0238">DNA-binding</keyword>
<dbReference type="Pfam" id="PF00072">
    <property type="entry name" value="Response_reg"/>
    <property type="match status" value="1"/>
</dbReference>
<dbReference type="GO" id="GO:0032993">
    <property type="term" value="C:protein-DNA complex"/>
    <property type="evidence" value="ECO:0007669"/>
    <property type="project" value="TreeGrafter"/>
</dbReference>
<feature type="DNA-binding region" description="OmpR/PhoB-type" evidence="8">
    <location>
        <begin position="132"/>
        <end position="231"/>
    </location>
</feature>
<name>A0A9X7VXT7_9BACL</name>
<dbReference type="SMART" id="SM00862">
    <property type="entry name" value="Trans_reg_C"/>
    <property type="match status" value="1"/>
</dbReference>
<evidence type="ECO:0000256" key="8">
    <source>
        <dbReference type="PROSITE-ProRule" id="PRU01091"/>
    </source>
</evidence>
<accession>A0A9X7VXT7</accession>
<proteinExistence type="predicted"/>
<feature type="modified residue" description="4-aspartylphosphate" evidence="7">
    <location>
        <position position="55"/>
    </location>
</feature>
<dbReference type="Pfam" id="PF00486">
    <property type="entry name" value="Trans_reg_C"/>
    <property type="match status" value="1"/>
</dbReference>
<keyword evidence="6" id="KW-0804">Transcription</keyword>
<gene>
    <name evidence="11" type="ORF">JZ786_21910</name>
</gene>
<dbReference type="Proteomes" id="UP000663505">
    <property type="component" value="Chromosome"/>
</dbReference>
<feature type="domain" description="Response regulatory" evidence="9">
    <location>
        <begin position="6"/>
        <end position="120"/>
    </location>
</feature>
<dbReference type="Gene3D" id="1.10.10.10">
    <property type="entry name" value="Winged helix-like DNA-binding domain superfamily/Winged helix DNA-binding domain"/>
    <property type="match status" value="1"/>
</dbReference>
<evidence type="ECO:0000313" key="11">
    <source>
        <dbReference type="EMBL" id="QSO47036.1"/>
    </source>
</evidence>
<protein>
    <submittedName>
        <fullName evidence="11">Response regulator transcription factor</fullName>
    </submittedName>
</protein>
<dbReference type="CDD" id="cd00383">
    <property type="entry name" value="trans_reg_C"/>
    <property type="match status" value="1"/>
</dbReference>
<dbReference type="PANTHER" id="PTHR48111">
    <property type="entry name" value="REGULATOR OF RPOS"/>
    <property type="match status" value="1"/>
</dbReference>
<dbReference type="Gene3D" id="6.10.250.690">
    <property type="match status" value="1"/>
</dbReference>
<evidence type="ECO:0000256" key="3">
    <source>
        <dbReference type="ARBA" id="ARBA00023012"/>
    </source>
</evidence>
<dbReference type="InterPro" id="IPR011006">
    <property type="entry name" value="CheY-like_superfamily"/>
</dbReference>
<dbReference type="KEGG" id="afx:JZ786_21910"/>
<evidence type="ECO:0000313" key="12">
    <source>
        <dbReference type="Proteomes" id="UP000663505"/>
    </source>
</evidence>
<dbReference type="SUPFAM" id="SSF46894">
    <property type="entry name" value="C-terminal effector domain of the bipartite response regulators"/>
    <property type="match status" value="1"/>
</dbReference>
<evidence type="ECO:0000259" key="9">
    <source>
        <dbReference type="PROSITE" id="PS50110"/>
    </source>
</evidence>
<dbReference type="EMBL" id="CP071182">
    <property type="protein sequence ID" value="QSO47036.1"/>
    <property type="molecule type" value="Genomic_DNA"/>
</dbReference>
<dbReference type="GO" id="GO:0006355">
    <property type="term" value="P:regulation of DNA-templated transcription"/>
    <property type="evidence" value="ECO:0007669"/>
    <property type="project" value="InterPro"/>
</dbReference>
<evidence type="ECO:0000259" key="10">
    <source>
        <dbReference type="PROSITE" id="PS51755"/>
    </source>
</evidence>
<dbReference type="InterPro" id="IPR001789">
    <property type="entry name" value="Sig_transdc_resp-reg_receiver"/>
</dbReference>
<dbReference type="InterPro" id="IPR001867">
    <property type="entry name" value="OmpR/PhoB-type_DNA-bd"/>
</dbReference>
<keyword evidence="2 7" id="KW-0597">Phosphoprotein</keyword>
<dbReference type="SUPFAM" id="SSF52172">
    <property type="entry name" value="CheY-like"/>
    <property type="match status" value="1"/>
</dbReference>
<organism evidence="11 12">
    <name type="scientific">Alicyclobacillus mengziensis</name>
    <dbReference type="NCBI Taxonomy" id="2931921"/>
    <lineage>
        <taxon>Bacteria</taxon>
        <taxon>Bacillati</taxon>
        <taxon>Bacillota</taxon>
        <taxon>Bacilli</taxon>
        <taxon>Bacillales</taxon>
        <taxon>Alicyclobacillaceae</taxon>
        <taxon>Alicyclobacillus</taxon>
    </lineage>
</organism>
<keyword evidence="3" id="KW-0902">Two-component regulatory system</keyword>
<evidence type="ECO:0000256" key="4">
    <source>
        <dbReference type="ARBA" id="ARBA00023015"/>
    </source>
</evidence>
<dbReference type="GO" id="GO:0000976">
    <property type="term" value="F:transcription cis-regulatory region binding"/>
    <property type="evidence" value="ECO:0007669"/>
    <property type="project" value="TreeGrafter"/>
</dbReference>
<reference evidence="11 12" key="1">
    <citation type="submission" date="2021-02" db="EMBL/GenBank/DDBJ databases">
        <title>Alicyclobacillus curvatus sp. nov. and Alicyclobacillus mengziensis sp. nov., two acidophilic bacteria isolated from acid mine drainage.</title>
        <authorList>
            <person name="Huang Y."/>
        </authorList>
    </citation>
    <scope>NUCLEOTIDE SEQUENCE [LARGE SCALE GENOMIC DNA]</scope>
    <source>
        <strain evidence="11 12">S30H14</strain>
    </source>
</reference>
<dbReference type="SMART" id="SM00448">
    <property type="entry name" value="REC"/>
    <property type="match status" value="1"/>
</dbReference>
<dbReference type="InterPro" id="IPR036388">
    <property type="entry name" value="WH-like_DNA-bd_sf"/>
</dbReference>
<dbReference type="PROSITE" id="PS51755">
    <property type="entry name" value="OMPR_PHOB"/>
    <property type="match status" value="1"/>
</dbReference>
<evidence type="ECO:0000256" key="7">
    <source>
        <dbReference type="PROSITE-ProRule" id="PRU00169"/>
    </source>
</evidence>
<dbReference type="Gene3D" id="3.40.50.2300">
    <property type="match status" value="1"/>
</dbReference>
<evidence type="ECO:0000256" key="5">
    <source>
        <dbReference type="ARBA" id="ARBA00023125"/>
    </source>
</evidence>
<comment type="subcellular location">
    <subcellularLocation>
        <location evidence="1">Cytoplasm</location>
    </subcellularLocation>
</comment>
<sequence>MSDRARILVVDDESRVRSMVHQYLTAEGYDVLTVGTGQEALDIIRREDVQLVVLDWMLPGGMNGLEVCREIRKVSSIAVIMLTAKTEETDMIVGLEMGADDYVTKPFRMRELTARIRTVLRRTNQGPETTQPTTLIRGSLVIEPDKFIVRKDGEDIVLTPAEFKILVTLATRPGVVFSRLQLSEIALGDDYIHYERSIDTHISHLRKKLEANPSQPEYIQTVYGVGYRFGVPV</sequence>
<dbReference type="GO" id="GO:0005829">
    <property type="term" value="C:cytosol"/>
    <property type="evidence" value="ECO:0007669"/>
    <property type="project" value="TreeGrafter"/>
</dbReference>
<dbReference type="InterPro" id="IPR039420">
    <property type="entry name" value="WalR-like"/>
</dbReference>
<dbReference type="AlphaFoldDB" id="A0A9X7VXT7"/>
<evidence type="ECO:0000256" key="1">
    <source>
        <dbReference type="ARBA" id="ARBA00004496"/>
    </source>
</evidence>
<dbReference type="FunFam" id="1.10.10.10:FF:000018">
    <property type="entry name" value="DNA-binding response regulator ResD"/>
    <property type="match status" value="1"/>
</dbReference>
<evidence type="ECO:0000256" key="2">
    <source>
        <dbReference type="ARBA" id="ARBA00022553"/>
    </source>
</evidence>